<accession>I4AQE5</accession>
<comment type="similarity">
    <text evidence="1 5 6">Belongs to the peptidase S8 family.</text>
</comment>
<dbReference type="KEGG" id="fli:Fleli_3875"/>
<dbReference type="InterPro" id="IPR015500">
    <property type="entry name" value="Peptidase_S8_subtilisin-rel"/>
</dbReference>
<evidence type="ECO:0000259" key="8">
    <source>
        <dbReference type="Pfam" id="PF00082"/>
    </source>
</evidence>
<dbReference type="HOGENOM" id="CLU_011263_15_7_10"/>
<evidence type="ECO:0000256" key="3">
    <source>
        <dbReference type="ARBA" id="ARBA00022801"/>
    </source>
</evidence>
<feature type="transmembrane region" description="Helical" evidence="7">
    <location>
        <begin position="56"/>
        <end position="77"/>
    </location>
</feature>
<dbReference type="PROSITE" id="PS00137">
    <property type="entry name" value="SUBTILASE_HIS"/>
    <property type="match status" value="1"/>
</dbReference>
<keyword evidence="10" id="KW-1185">Reference proteome</keyword>
<keyword evidence="7" id="KW-0472">Membrane</keyword>
<proteinExistence type="inferred from homology"/>
<feature type="active site" description="Charge relay system" evidence="5">
    <location>
        <position position="312"/>
    </location>
</feature>
<feature type="transmembrane region" description="Helical" evidence="7">
    <location>
        <begin position="6"/>
        <end position="23"/>
    </location>
</feature>
<dbReference type="Pfam" id="PF00082">
    <property type="entry name" value="Peptidase_S8"/>
    <property type="match status" value="1"/>
</dbReference>
<organism evidence="9 10">
    <name type="scientific">Bernardetia litoralis (strain ATCC 23117 / DSM 6794 / NBRC 15988 / NCIMB 1366 / Fx l1 / Sio-4)</name>
    <name type="common">Flexibacter litoralis</name>
    <dbReference type="NCBI Taxonomy" id="880071"/>
    <lineage>
        <taxon>Bacteria</taxon>
        <taxon>Pseudomonadati</taxon>
        <taxon>Bacteroidota</taxon>
        <taxon>Cytophagia</taxon>
        <taxon>Cytophagales</taxon>
        <taxon>Bernardetiaceae</taxon>
        <taxon>Bernardetia</taxon>
    </lineage>
</organism>
<dbReference type="PRINTS" id="PR00723">
    <property type="entry name" value="SUBTILISIN"/>
</dbReference>
<dbReference type="STRING" id="880071.Fleli_3875"/>
<keyword evidence="3 5" id="KW-0378">Hydrolase</keyword>
<evidence type="ECO:0000256" key="4">
    <source>
        <dbReference type="ARBA" id="ARBA00022825"/>
    </source>
</evidence>
<evidence type="ECO:0000313" key="9">
    <source>
        <dbReference type="EMBL" id="AFM06180.1"/>
    </source>
</evidence>
<dbReference type="InterPro" id="IPR050131">
    <property type="entry name" value="Peptidase_S8_subtilisin-like"/>
</dbReference>
<dbReference type="PROSITE" id="PS51892">
    <property type="entry name" value="SUBTILASE"/>
    <property type="match status" value="1"/>
</dbReference>
<dbReference type="GO" id="GO:0006508">
    <property type="term" value="P:proteolysis"/>
    <property type="evidence" value="ECO:0007669"/>
    <property type="project" value="UniProtKB-KW"/>
</dbReference>
<evidence type="ECO:0000256" key="2">
    <source>
        <dbReference type="ARBA" id="ARBA00022670"/>
    </source>
</evidence>
<feature type="active site" description="Charge relay system" evidence="5">
    <location>
        <position position="475"/>
    </location>
</feature>
<dbReference type="Gene3D" id="3.40.50.200">
    <property type="entry name" value="Peptidase S8/S53 domain"/>
    <property type="match status" value="1"/>
</dbReference>
<dbReference type="InterPro" id="IPR036852">
    <property type="entry name" value="Peptidase_S8/S53_dom_sf"/>
</dbReference>
<dbReference type="InterPro" id="IPR022398">
    <property type="entry name" value="Peptidase_S8_His-AS"/>
</dbReference>
<dbReference type="InterPro" id="IPR000209">
    <property type="entry name" value="Peptidase_S8/S53_dom"/>
</dbReference>
<dbReference type="GO" id="GO:0004252">
    <property type="term" value="F:serine-type endopeptidase activity"/>
    <property type="evidence" value="ECO:0007669"/>
    <property type="project" value="UniProtKB-UniRule"/>
</dbReference>
<evidence type="ECO:0000313" key="10">
    <source>
        <dbReference type="Proteomes" id="UP000006054"/>
    </source>
</evidence>
<dbReference type="PANTHER" id="PTHR43806:SF11">
    <property type="entry name" value="CEREVISIN-RELATED"/>
    <property type="match status" value="1"/>
</dbReference>
<keyword evidence="7" id="KW-1133">Transmembrane helix</keyword>
<dbReference type="SUPFAM" id="SSF52743">
    <property type="entry name" value="Subtilisin-like"/>
    <property type="match status" value="1"/>
</dbReference>
<feature type="domain" description="Peptidase S8/S53" evidence="8">
    <location>
        <begin position="276"/>
        <end position="508"/>
    </location>
</feature>
<name>I4AQE5_BERLS</name>
<sequence>MENFLYPLAYGGLLLSAAVYFFLKERQHAAGFARNSFFVSSLLYILSLFFNDGGVMYDLLAVLTPDLAILTVVILIFNRFAPRPKVLYFTIFAVIAGLKLFFFDAGREAAVNYFETGSMCGMESNEVETIIGDKETATLHFNLSANGELLLDLNMTNKDDIVPILEKYNMSIRRAFPDLQHDEYSELEEYYVLDIPTFQLKNIDAIIGELQNSGAVDYLENNEILELPTNPTTSFDVAPNKPSFGINDPNLKDLWGFEKMGVAQMYATLKDQKPTKKAKIVILDTGVEADHEDIASNYLSIDKKNDYDKLGHGTHCAGIAAAVTNNGKGIASFSPNSEFVTVSSIKVLNDAGFGSQETVLAGIIKAADAGADVISLSLGGPSNDAHQKAYSEAVKYANKAGAIVVVAAGNSNKNAKDFSPANADGVIAVSAISPDLSIAPFSNHVQDMEMGIAAPGVQIFSTYPKGTYKFLNGTSMATPYVAGLLGVMKALNPELDTKTAFEILKSTGKELEAGEKAGNFIQADKAINTVLEQE</sequence>
<evidence type="ECO:0000256" key="6">
    <source>
        <dbReference type="RuleBase" id="RU003355"/>
    </source>
</evidence>
<dbReference type="eggNOG" id="COG1404">
    <property type="taxonomic scope" value="Bacteria"/>
</dbReference>
<feature type="active site" description="Charge relay system" evidence="5">
    <location>
        <position position="284"/>
    </location>
</feature>
<keyword evidence="7" id="KW-0812">Transmembrane</keyword>
<gene>
    <name evidence="9" type="ordered locus">Fleli_3875</name>
</gene>
<dbReference type="RefSeq" id="WP_014799603.1">
    <property type="nucleotide sequence ID" value="NC_018018.1"/>
</dbReference>
<protein>
    <submittedName>
        <fullName evidence="9">Subtilisin-like serine protease</fullName>
    </submittedName>
</protein>
<evidence type="ECO:0000256" key="1">
    <source>
        <dbReference type="ARBA" id="ARBA00011073"/>
    </source>
</evidence>
<dbReference type="Proteomes" id="UP000006054">
    <property type="component" value="Chromosome"/>
</dbReference>
<dbReference type="OrthoDB" id="9798386at2"/>
<dbReference type="PROSITE" id="PS00138">
    <property type="entry name" value="SUBTILASE_SER"/>
    <property type="match status" value="1"/>
</dbReference>
<dbReference type="InterPro" id="IPR023828">
    <property type="entry name" value="Peptidase_S8_Ser-AS"/>
</dbReference>
<feature type="transmembrane region" description="Helical" evidence="7">
    <location>
        <begin position="32"/>
        <end position="50"/>
    </location>
</feature>
<evidence type="ECO:0000256" key="5">
    <source>
        <dbReference type="PROSITE-ProRule" id="PRU01240"/>
    </source>
</evidence>
<evidence type="ECO:0000256" key="7">
    <source>
        <dbReference type="SAM" id="Phobius"/>
    </source>
</evidence>
<dbReference type="PROSITE" id="PS00136">
    <property type="entry name" value="SUBTILASE_ASP"/>
    <property type="match status" value="1"/>
</dbReference>
<feature type="transmembrane region" description="Helical" evidence="7">
    <location>
        <begin position="86"/>
        <end position="103"/>
    </location>
</feature>
<dbReference type="AlphaFoldDB" id="I4AQE5"/>
<dbReference type="PANTHER" id="PTHR43806">
    <property type="entry name" value="PEPTIDASE S8"/>
    <property type="match status" value="1"/>
</dbReference>
<keyword evidence="2 5" id="KW-0645">Protease</keyword>
<dbReference type="InterPro" id="IPR023827">
    <property type="entry name" value="Peptidase_S8_Asp-AS"/>
</dbReference>
<reference evidence="10" key="1">
    <citation type="submission" date="2012-06" db="EMBL/GenBank/DDBJ databases">
        <title>The complete genome of Flexibacter litoralis DSM 6794.</title>
        <authorList>
            <person name="Lucas S."/>
            <person name="Copeland A."/>
            <person name="Lapidus A."/>
            <person name="Glavina del Rio T."/>
            <person name="Dalin E."/>
            <person name="Tice H."/>
            <person name="Bruce D."/>
            <person name="Goodwin L."/>
            <person name="Pitluck S."/>
            <person name="Peters L."/>
            <person name="Ovchinnikova G."/>
            <person name="Lu M."/>
            <person name="Kyrpides N."/>
            <person name="Mavromatis K."/>
            <person name="Ivanova N."/>
            <person name="Brettin T."/>
            <person name="Detter J.C."/>
            <person name="Han C."/>
            <person name="Larimer F."/>
            <person name="Land M."/>
            <person name="Hauser L."/>
            <person name="Markowitz V."/>
            <person name="Cheng J.-F."/>
            <person name="Hugenholtz P."/>
            <person name="Woyke T."/>
            <person name="Wu D."/>
            <person name="Spring S."/>
            <person name="Lang E."/>
            <person name="Kopitz M."/>
            <person name="Brambilla E."/>
            <person name="Klenk H.-P."/>
            <person name="Eisen J.A."/>
        </authorList>
    </citation>
    <scope>NUCLEOTIDE SEQUENCE [LARGE SCALE GENOMIC DNA]</scope>
    <source>
        <strain evidence="10">ATCC 23117 / DSM 6794 / NBRC 15988 / NCIMB 1366 / Sio-4</strain>
    </source>
</reference>
<keyword evidence="4 5" id="KW-0720">Serine protease</keyword>
<dbReference type="EMBL" id="CP003345">
    <property type="protein sequence ID" value="AFM06180.1"/>
    <property type="molecule type" value="Genomic_DNA"/>
</dbReference>